<dbReference type="Gene3D" id="1.50.10.130">
    <property type="entry name" value="Terpene synthase, N-terminal domain"/>
    <property type="match status" value="1"/>
</dbReference>
<dbReference type="InterPro" id="IPR036965">
    <property type="entry name" value="Terpene_synth_N_sf"/>
</dbReference>
<feature type="domain" description="Terpene synthase metal-binding" evidence="6">
    <location>
        <begin position="138"/>
        <end position="228"/>
    </location>
</feature>
<dbReference type="GO" id="GO:0010333">
    <property type="term" value="F:terpene synthase activity"/>
    <property type="evidence" value="ECO:0007669"/>
    <property type="project" value="InterPro"/>
</dbReference>
<evidence type="ECO:0000256" key="3">
    <source>
        <dbReference type="ARBA" id="ARBA00022842"/>
    </source>
</evidence>
<comment type="cofactor">
    <cofactor evidence="1">
        <name>Mg(2+)</name>
        <dbReference type="ChEBI" id="CHEBI:18420"/>
    </cofactor>
</comment>
<sequence>MFHAVNADVFNNFKCRDGKFLEEVKQDIRGLMALYEASQLSFNGETILDEAQDFSRLHLSGYLHQNHENLCCHREAIRNTVRHPQRKTIPRFSIAKSLLDGDHHLLEGSKVWKKSLRELVNMDFLIAKSLHQDELLQVSNDPRLSFQRIELTKPIAFIYLIDDIFDLYGTIQELTLFTQAINRWDDTATYMLPEYMRMSYKALVDTTNEIAHNIHKKHGHNPFNALKATVNVASLP</sequence>
<reference evidence="7" key="2">
    <citation type="journal article" date="2024" name="Plant">
        <title>Genomic evolution and insights into agronomic trait innovations of Sesamum species.</title>
        <authorList>
            <person name="Miao H."/>
            <person name="Wang L."/>
            <person name="Qu L."/>
            <person name="Liu H."/>
            <person name="Sun Y."/>
            <person name="Le M."/>
            <person name="Wang Q."/>
            <person name="Wei S."/>
            <person name="Zheng Y."/>
            <person name="Lin W."/>
            <person name="Duan Y."/>
            <person name="Cao H."/>
            <person name="Xiong S."/>
            <person name="Wang X."/>
            <person name="Wei L."/>
            <person name="Li C."/>
            <person name="Ma Q."/>
            <person name="Ju M."/>
            <person name="Zhao R."/>
            <person name="Li G."/>
            <person name="Mu C."/>
            <person name="Tian Q."/>
            <person name="Mei H."/>
            <person name="Zhang T."/>
            <person name="Gao T."/>
            <person name="Zhang H."/>
        </authorList>
    </citation>
    <scope>NUCLEOTIDE SEQUENCE</scope>
    <source>
        <strain evidence="7">KEN1</strain>
    </source>
</reference>
<dbReference type="InterPro" id="IPR008949">
    <property type="entry name" value="Isoprenoid_synthase_dom_sf"/>
</dbReference>
<dbReference type="AlphaFoldDB" id="A0AAW2X4L0"/>
<keyword evidence="3" id="KW-0460">Magnesium</keyword>
<evidence type="ECO:0000259" key="6">
    <source>
        <dbReference type="Pfam" id="PF03936"/>
    </source>
</evidence>
<evidence type="ECO:0000256" key="1">
    <source>
        <dbReference type="ARBA" id="ARBA00001946"/>
    </source>
</evidence>
<dbReference type="PANTHER" id="PTHR31225">
    <property type="entry name" value="OS04G0344100 PROTEIN-RELATED"/>
    <property type="match status" value="1"/>
</dbReference>
<keyword evidence="4" id="KW-0456">Lyase</keyword>
<dbReference type="EMBL" id="JACGWN010000005">
    <property type="protein sequence ID" value="KAL0448355.1"/>
    <property type="molecule type" value="Genomic_DNA"/>
</dbReference>
<keyword evidence="2" id="KW-0479">Metal-binding</keyword>
<dbReference type="GO" id="GO:0000287">
    <property type="term" value="F:magnesium ion binding"/>
    <property type="evidence" value="ECO:0007669"/>
    <property type="project" value="InterPro"/>
</dbReference>
<dbReference type="PANTHER" id="PTHR31225:SF0">
    <property type="entry name" value="S-(+)-LINALOOL SYNTHASE, CHLOROPLASTIC"/>
    <property type="match status" value="1"/>
</dbReference>
<dbReference type="Gene3D" id="1.10.600.10">
    <property type="entry name" value="Farnesyl Diphosphate Synthase"/>
    <property type="match status" value="2"/>
</dbReference>
<dbReference type="SUPFAM" id="SSF48576">
    <property type="entry name" value="Terpenoid synthases"/>
    <property type="match status" value="1"/>
</dbReference>
<evidence type="ECO:0000256" key="4">
    <source>
        <dbReference type="ARBA" id="ARBA00023239"/>
    </source>
</evidence>
<dbReference type="Pfam" id="PF03936">
    <property type="entry name" value="Terpene_synth_C"/>
    <property type="match status" value="1"/>
</dbReference>
<proteinExistence type="predicted"/>
<dbReference type="SUPFAM" id="SSF48239">
    <property type="entry name" value="Terpenoid cyclases/Protein prenyltransferases"/>
    <property type="match status" value="1"/>
</dbReference>
<protein>
    <submittedName>
        <fullName evidence="7">Tricyclene synthase 0e23, chloroplastic</fullName>
    </submittedName>
</protein>
<evidence type="ECO:0000259" key="5">
    <source>
        <dbReference type="Pfam" id="PF01397"/>
    </source>
</evidence>
<dbReference type="InterPro" id="IPR001906">
    <property type="entry name" value="Terpene_synth_N"/>
</dbReference>
<accession>A0AAW2X4L0</accession>
<evidence type="ECO:0000256" key="2">
    <source>
        <dbReference type="ARBA" id="ARBA00022723"/>
    </source>
</evidence>
<evidence type="ECO:0000313" key="7">
    <source>
        <dbReference type="EMBL" id="KAL0448355.1"/>
    </source>
</evidence>
<dbReference type="InterPro" id="IPR008930">
    <property type="entry name" value="Terpenoid_cyclase/PrenylTrfase"/>
</dbReference>
<feature type="domain" description="Terpene synthase N-terminal" evidence="5">
    <location>
        <begin position="3"/>
        <end position="82"/>
    </location>
</feature>
<comment type="caution">
    <text evidence="7">The sequence shown here is derived from an EMBL/GenBank/DDBJ whole genome shotgun (WGS) entry which is preliminary data.</text>
</comment>
<dbReference type="InterPro" id="IPR005630">
    <property type="entry name" value="Terpene_synthase_metal-bd"/>
</dbReference>
<organism evidence="7">
    <name type="scientific">Sesamum latifolium</name>
    <dbReference type="NCBI Taxonomy" id="2727402"/>
    <lineage>
        <taxon>Eukaryota</taxon>
        <taxon>Viridiplantae</taxon>
        <taxon>Streptophyta</taxon>
        <taxon>Embryophyta</taxon>
        <taxon>Tracheophyta</taxon>
        <taxon>Spermatophyta</taxon>
        <taxon>Magnoliopsida</taxon>
        <taxon>eudicotyledons</taxon>
        <taxon>Gunneridae</taxon>
        <taxon>Pentapetalae</taxon>
        <taxon>asterids</taxon>
        <taxon>lamiids</taxon>
        <taxon>Lamiales</taxon>
        <taxon>Pedaliaceae</taxon>
        <taxon>Sesamum</taxon>
    </lineage>
</organism>
<dbReference type="GO" id="GO:0016114">
    <property type="term" value="P:terpenoid biosynthetic process"/>
    <property type="evidence" value="ECO:0007669"/>
    <property type="project" value="InterPro"/>
</dbReference>
<name>A0AAW2X4L0_9LAMI</name>
<dbReference type="Pfam" id="PF01397">
    <property type="entry name" value="Terpene_synth"/>
    <property type="match status" value="1"/>
</dbReference>
<gene>
    <name evidence="7" type="ORF">Slati_1391900</name>
</gene>
<reference evidence="7" key="1">
    <citation type="submission" date="2020-06" db="EMBL/GenBank/DDBJ databases">
        <authorList>
            <person name="Li T."/>
            <person name="Hu X."/>
            <person name="Zhang T."/>
            <person name="Song X."/>
            <person name="Zhang H."/>
            <person name="Dai N."/>
            <person name="Sheng W."/>
            <person name="Hou X."/>
            <person name="Wei L."/>
        </authorList>
    </citation>
    <scope>NUCLEOTIDE SEQUENCE</scope>
    <source>
        <strain evidence="7">KEN1</strain>
        <tissue evidence="7">Leaf</tissue>
    </source>
</reference>
<dbReference type="InterPro" id="IPR050148">
    <property type="entry name" value="Terpene_synthase-like"/>
</dbReference>